<feature type="domain" description="F-box" evidence="1">
    <location>
        <begin position="31"/>
        <end position="66"/>
    </location>
</feature>
<dbReference type="RefSeq" id="XP_010495206.1">
    <property type="nucleotide sequence ID" value="XM_010496904.1"/>
</dbReference>
<sequence length="409" mass="47127">MITRSQTKKLKAEKDSQALATSKKGNEDVVPLDLAIEIFRRLPWKSVARFLRLSKSWEKMIRSRDFMTSYPFRSSTQPRLLVVFVDLDRKRERQDWYFFSPSSSSTSSLSRVSCPFPDPEAVEYHSHYVNGLISLGYGLEKTITNPSTGKSKTLPIVKRLKTSSMVATSFFGYDPVNDKYKVLVLCMKEKTQRPGLHDLKHSSHQHQVFTLGAKKEAWKQITYRIPHTPLSNSVCIDGVLYYIAKTGAEFQLSLMRFDLGSEQLDLFTSLSAAINPIRVDVSSTLISYEGKVALPMKFSAYNFDVWVMDQHAKEHGWLKKSFSIEPWKSLPQLDRLHIRGTTQTGEFILAPRYYSDEFNVIHYNPDTESFRSTKVEVYEDHEFKRRGTRALVFSDYVESLIGCCRRDMT</sequence>
<dbReference type="PANTHER" id="PTHR31111">
    <property type="entry name" value="BNAA05G37150D PROTEIN-RELATED"/>
    <property type="match status" value="1"/>
</dbReference>
<dbReference type="InterPro" id="IPR036047">
    <property type="entry name" value="F-box-like_dom_sf"/>
</dbReference>
<protein>
    <submittedName>
        <fullName evidence="4">F-box protein At4g11590-like</fullName>
    </submittedName>
</protein>
<reference evidence="3" key="1">
    <citation type="journal article" date="2014" name="Nat. Commun.">
        <title>The emerging biofuel crop Camelina sativa retains a highly undifferentiated hexaploid genome structure.</title>
        <authorList>
            <person name="Kagale S."/>
            <person name="Koh C."/>
            <person name="Nixon J."/>
            <person name="Bollina V."/>
            <person name="Clarke W.E."/>
            <person name="Tuteja R."/>
            <person name="Spillane C."/>
            <person name="Robinson S.J."/>
            <person name="Links M.G."/>
            <person name="Clarke C."/>
            <person name="Higgins E.E."/>
            <person name="Huebert T."/>
            <person name="Sharpe A.G."/>
            <person name="Parkin I.A."/>
        </authorList>
    </citation>
    <scope>NUCLEOTIDE SEQUENCE [LARGE SCALE GENOMIC DNA]</scope>
    <source>
        <strain evidence="3">cv. DH55</strain>
    </source>
</reference>
<reference evidence="4" key="2">
    <citation type="submission" date="2025-08" db="UniProtKB">
        <authorList>
            <consortium name="RefSeq"/>
        </authorList>
    </citation>
    <scope>IDENTIFICATION</scope>
    <source>
        <tissue evidence="4">Leaf</tissue>
    </source>
</reference>
<dbReference type="InterPro" id="IPR001810">
    <property type="entry name" value="F-box_dom"/>
</dbReference>
<gene>
    <name evidence="4" type="primary">LOC104772270</name>
</gene>
<dbReference type="NCBIfam" id="TIGR01640">
    <property type="entry name" value="F_box_assoc_1"/>
    <property type="match status" value="1"/>
</dbReference>
<dbReference type="GeneID" id="104772270"/>
<feature type="domain" description="F-box associated beta-propeller type 3" evidence="2">
    <location>
        <begin position="88"/>
        <end position="397"/>
    </location>
</feature>
<dbReference type="PANTHER" id="PTHR31111:SF125">
    <property type="entry name" value="F-BOX PROTEIN CPR30-LIKE"/>
    <property type="match status" value="1"/>
</dbReference>
<organism evidence="3 4">
    <name type="scientific">Camelina sativa</name>
    <name type="common">False flax</name>
    <name type="synonym">Myagrum sativum</name>
    <dbReference type="NCBI Taxonomy" id="90675"/>
    <lineage>
        <taxon>Eukaryota</taxon>
        <taxon>Viridiplantae</taxon>
        <taxon>Streptophyta</taxon>
        <taxon>Embryophyta</taxon>
        <taxon>Tracheophyta</taxon>
        <taxon>Spermatophyta</taxon>
        <taxon>Magnoliopsida</taxon>
        <taxon>eudicotyledons</taxon>
        <taxon>Gunneridae</taxon>
        <taxon>Pentapetalae</taxon>
        <taxon>rosids</taxon>
        <taxon>malvids</taxon>
        <taxon>Brassicales</taxon>
        <taxon>Brassicaceae</taxon>
        <taxon>Camelineae</taxon>
        <taxon>Camelina</taxon>
    </lineage>
</organism>
<dbReference type="Pfam" id="PF00646">
    <property type="entry name" value="F-box"/>
    <property type="match status" value="1"/>
</dbReference>
<accession>A0ABM0Y485</accession>
<evidence type="ECO:0000259" key="2">
    <source>
        <dbReference type="Pfam" id="PF08268"/>
    </source>
</evidence>
<proteinExistence type="predicted"/>
<dbReference type="InterPro" id="IPR013187">
    <property type="entry name" value="F-box-assoc_dom_typ3"/>
</dbReference>
<name>A0ABM0Y485_CAMSA</name>
<dbReference type="Pfam" id="PF08268">
    <property type="entry name" value="FBA_3"/>
    <property type="match status" value="1"/>
</dbReference>
<dbReference type="Proteomes" id="UP000694864">
    <property type="component" value="Chromosome 20"/>
</dbReference>
<evidence type="ECO:0000313" key="4">
    <source>
        <dbReference type="RefSeq" id="XP_010495206.1"/>
    </source>
</evidence>
<evidence type="ECO:0000259" key="1">
    <source>
        <dbReference type="Pfam" id="PF00646"/>
    </source>
</evidence>
<evidence type="ECO:0000313" key="3">
    <source>
        <dbReference type="Proteomes" id="UP000694864"/>
    </source>
</evidence>
<dbReference type="InterPro" id="IPR017451">
    <property type="entry name" value="F-box-assoc_interact_dom"/>
</dbReference>
<keyword evidence="3" id="KW-1185">Reference proteome</keyword>
<dbReference type="SUPFAM" id="SSF81383">
    <property type="entry name" value="F-box domain"/>
    <property type="match status" value="1"/>
</dbReference>